<dbReference type="EMBL" id="AMKT01000059">
    <property type="protein sequence ID" value="OXG17707.1"/>
    <property type="molecule type" value="Genomic_DNA"/>
</dbReference>
<dbReference type="GO" id="GO:0034599">
    <property type="term" value="P:cellular response to oxidative stress"/>
    <property type="evidence" value="ECO:0007669"/>
    <property type="project" value="UniProtKB-ARBA"/>
</dbReference>
<evidence type="ECO:0000313" key="8">
    <source>
        <dbReference type="EMBL" id="OXG17707.1"/>
    </source>
</evidence>
<evidence type="ECO:0000256" key="5">
    <source>
        <dbReference type="ARBA" id="ARBA00047806"/>
    </source>
</evidence>
<dbReference type="Proteomes" id="UP000199727">
    <property type="component" value="Unassembled WGS sequence"/>
</dbReference>
<evidence type="ECO:0000259" key="7">
    <source>
        <dbReference type="Pfam" id="PF01625"/>
    </source>
</evidence>
<dbReference type="Gene3D" id="3.30.1060.10">
    <property type="entry name" value="Peptide methionine sulphoxide reductase MsrA"/>
    <property type="match status" value="1"/>
</dbReference>
<sequence length="214" mass="23789">MLPFRNFLASFSTAPRTLNNSNMVNFKTPPAPTVPTAIKAKEGLKSGEGVEQAIFASGCFWGTEHLFTKHYGNLPQFSAISGYIGGHAESPSYRQVCTGATGHAEAVKVTYQAGSVAYAELVEFFYRTHDPTTVDRQGPDTGTQYRSAIFYTTPEQEETAKKVTAEVQEKYLKGRPIVTQIAKAGTFYQAEDYHQNYLDNNPGGYECPTHRFYW</sequence>
<dbReference type="SUPFAM" id="SSF55068">
    <property type="entry name" value="Peptide methionine sulfoxide reductase"/>
    <property type="match status" value="1"/>
</dbReference>
<comment type="similarity">
    <text evidence="1">Belongs to the MsrA Met sulfoxide reductase family.</text>
</comment>
<evidence type="ECO:0000256" key="1">
    <source>
        <dbReference type="ARBA" id="ARBA00005591"/>
    </source>
</evidence>
<evidence type="ECO:0000256" key="4">
    <source>
        <dbReference type="ARBA" id="ARBA00030643"/>
    </source>
</evidence>
<reference evidence="8 9" key="1">
    <citation type="submission" date="2017-06" db="EMBL/GenBank/DDBJ databases">
        <title>Global population genomics of the pathogenic fungus Cryptococcus neoformans var. grubii.</title>
        <authorList>
            <person name="Cuomo C."/>
            <person name="Litvintseva A."/>
            <person name="Chen Y."/>
            <person name="Young S."/>
            <person name="Zeng Q."/>
            <person name="Chapman S."/>
            <person name="Gujja S."/>
            <person name="Saif S."/>
            <person name="Birren B."/>
        </authorList>
    </citation>
    <scope>NUCLEOTIDE SEQUENCE [LARGE SCALE GENOMIC DNA]</scope>
    <source>
        <strain evidence="8 9">Tu259-1</strain>
    </source>
</reference>
<dbReference type="FunFam" id="3.30.1060.10:FF:000006">
    <property type="entry name" value="Peptide methionine sulfoxide reductase"/>
    <property type="match status" value="1"/>
</dbReference>
<evidence type="ECO:0000256" key="2">
    <source>
        <dbReference type="ARBA" id="ARBA00012502"/>
    </source>
</evidence>
<dbReference type="AlphaFoldDB" id="A0A854Q7C5"/>
<comment type="catalytic activity">
    <reaction evidence="5">
        <text>L-methionyl-[protein] + [thioredoxin]-disulfide + H2O = L-methionyl-(S)-S-oxide-[protein] + [thioredoxin]-dithiol</text>
        <dbReference type="Rhea" id="RHEA:14217"/>
        <dbReference type="Rhea" id="RHEA-COMP:10698"/>
        <dbReference type="Rhea" id="RHEA-COMP:10700"/>
        <dbReference type="Rhea" id="RHEA-COMP:12313"/>
        <dbReference type="Rhea" id="RHEA-COMP:12315"/>
        <dbReference type="ChEBI" id="CHEBI:15377"/>
        <dbReference type="ChEBI" id="CHEBI:16044"/>
        <dbReference type="ChEBI" id="CHEBI:29950"/>
        <dbReference type="ChEBI" id="CHEBI:44120"/>
        <dbReference type="ChEBI" id="CHEBI:50058"/>
        <dbReference type="EC" id="1.8.4.11"/>
    </reaction>
</comment>
<keyword evidence="3" id="KW-0560">Oxidoreductase</keyword>
<feature type="domain" description="Peptide methionine sulphoxide reductase MsrA" evidence="7">
    <location>
        <begin position="52"/>
        <end position="207"/>
    </location>
</feature>
<dbReference type="PANTHER" id="PTHR43774">
    <property type="entry name" value="PEPTIDE METHIONINE SULFOXIDE REDUCTASE"/>
    <property type="match status" value="1"/>
</dbReference>
<comment type="caution">
    <text evidence="8">The sequence shown here is derived from an EMBL/GenBank/DDBJ whole genome shotgun (WGS) entry which is preliminary data.</text>
</comment>
<protein>
    <recommendedName>
        <fullName evidence="2">peptide-methionine (S)-S-oxide reductase</fullName>
        <ecNumber evidence="2">1.8.4.11</ecNumber>
    </recommendedName>
    <alternativeName>
        <fullName evidence="4">Peptide-methionine (S)-S-oxide reductase</fullName>
    </alternativeName>
</protein>
<evidence type="ECO:0000256" key="3">
    <source>
        <dbReference type="ARBA" id="ARBA00023002"/>
    </source>
</evidence>
<dbReference type="HAMAP" id="MF_01401">
    <property type="entry name" value="MsrA"/>
    <property type="match status" value="1"/>
</dbReference>
<name>A0A854Q7C5_CRYNE</name>
<dbReference type="InterPro" id="IPR002569">
    <property type="entry name" value="Met_Sox_Rdtase_MsrA_dom"/>
</dbReference>
<dbReference type="GO" id="GO:0008113">
    <property type="term" value="F:peptide-methionine (S)-S-oxide reductase activity"/>
    <property type="evidence" value="ECO:0007669"/>
    <property type="project" value="UniProtKB-EC"/>
</dbReference>
<dbReference type="NCBIfam" id="TIGR00401">
    <property type="entry name" value="msrA"/>
    <property type="match status" value="1"/>
</dbReference>
<comment type="catalytic activity">
    <reaction evidence="6">
        <text>[thioredoxin]-disulfide + L-methionine + H2O = L-methionine (S)-S-oxide + [thioredoxin]-dithiol</text>
        <dbReference type="Rhea" id="RHEA:19993"/>
        <dbReference type="Rhea" id="RHEA-COMP:10698"/>
        <dbReference type="Rhea" id="RHEA-COMP:10700"/>
        <dbReference type="ChEBI" id="CHEBI:15377"/>
        <dbReference type="ChEBI" id="CHEBI:29950"/>
        <dbReference type="ChEBI" id="CHEBI:50058"/>
        <dbReference type="ChEBI" id="CHEBI:57844"/>
        <dbReference type="ChEBI" id="CHEBI:58772"/>
        <dbReference type="EC" id="1.8.4.11"/>
    </reaction>
</comment>
<gene>
    <name evidence="8" type="ORF">C361_04698</name>
</gene>
<dbReference type="InterPro" id="IPR036509">
    <property type="entry name" value="Met_Sox_Rdtase_MsrA_sf"/>
</dbReference>
<organism evidence="8 9">
    <name type="scientific">Cryptococcus neoformans Tu259-1</name>
    <dbReference type="NCBI Taxonomy" id="1230072"/>
    <lineage>
        <taxon>Eukaryota</taxon>
        <taxon>Fungi</taxon>
        <taxon>Dikarya</taxon>
        <taxon>Basidiomycota</taxon>
        <taxon>Agaricomycotina</taxon>
        <taxon>Tremellomycetes</taxon>
        <taxon>Tremellales</taxon>
        <taxon>Cryptococcaceae</taxon>
        <taxon>Cryptococcus</taxon>
        <taxon>Cryptococcus neoformans species complex</taxon>
    </lineage>
</organism>
<dbReference type="Pfam" id="PF01625">
    <property type="entry name" value="PMSR"/>
    <property type="match status" value="1"/>
</dbReference>
<evidence type="ECO:0000313" key="9">
    <source>
        <dbReference type="Proteomes" id="UP000199727"/>
    </source>
</evidence>
<evidence type="ECO:0000256" key="6">
    <source>
        <dbReference type="ARBA" id="ARBA00048782"/>
    </source>
</evidence>
<dbReference type="PANTHER" id="PTHR43774:SF1">
    <property type="entry name" value="PEPTIDE METHIONINE SULFOXIDE REDUCTASE MSRA 2"/>
    <property type="match status" value="1"/>
</dbReference>
<accession>A0A854Q7C5</accession>
<proteinExistence type="inferred from homology"/>
<dbReference type="EC" id="1.8.4.11" evidence="2"/>
<dbReference type="OrthoDB" id="77405at2759"/>